<dbReference type="AlphaFoldDB" id="C2G1V2"/>
<sequence>MKKLSLILISFFLTIAVSAIPVDPNFCENKEDGGYAHPTHCRAYYLCISKRTSVLMCPEGLLYDPDYDVCERPEFLKKPCAEFDK</sequence>
<dbReference type="Proteomes" id="UP000006241">
    <property type="component" value="Unassembled WGS sequence"/>
</dbReference>
<dbReference type="GO" id="GO:0005576">
    <property type="term" value="C:extracellular region"/>
    <property type="evidence" value="ECO:0007669"/>
    <property type="project" value="InterPro"/>
</dbReference>
<dbReference type="EMBL" id="ACHB01000079">
    <property type="protein sequence ID" value="EEI91011.1"/>
    <property type="molecule type" value="Genomic_DNA"/>
</dbReference>
<dbReference type="SMART" id="SM00494">
    <property type="entry name" value="ChtBD2"/>
    <property type="match status" value="1"/>
</dbReference>
<dbReference type="Gene3D" id="3.20.20.80">
    <property type="entry name" value="Glycosidases"/>
    <property type="match status" value="1"/>
</dbReference>
<feature type="chain" id="PRO_5002914059" evidence="1">
    <location>
        <begin position="20"/>
        <end position="85"/>
    </location>
</feature>
<organism evidence="3 4">
    <name type="scientific">Sphingobacterium spiritivorum ATCC 33300</name>
    <dbReference type="NCBI Taxonomy" id="525372"/>
    <lineage>
        <taxon>Bacteria</taxon>
        <taxon>Pseudomonadati</taxon>
        <taxon>Bacteroidota</taxon>
        <taxon>Sphingobacteriia</taxon>
        <taxon>Sphingobacteriales</taxon>
        <taxon>Sphingobacteriaceae</taxon>
        <taxon>Sphingobacterium</taxon>
    </lineage>
</organism>
<name>C2G1V2_SPHSI</name>
<feature type="signal peptide" evidence="1">
    <location>
        <begin position="1"/>
        <end position="19"/>
    </location>
</feature>
<evidence type="ECO:0000259" key="2">
    <source>
        <dbReference type="PROSITE" id="PS50940"/>
    </source>
</evidence>
<protein>
    <submittedName>
        <fullName evidence="3">Chitin binding Peritrophin-A domain protein</fullName>
    </submittedName>
</protein>
<evidence type="ECO:0000313" key="4">
    <source>
        <dbReference type="Proteomes" id="UP000006241"/>
    </source>
</evidence>
<dbReference type="GO" id="GO:0008061">
    <property type="term" value="F:chitin binding"/>
    <property type="evidence" value="ECO:0007669"/>
    <property type="project" value="InterPro"/>
</dbReference>
<dbReference type="Pfam" id="PF01607">
    <property type="entry name" value="CBM_14"/>
    <property type="match status" value="1"/>
</dbReference>
<dbReference type="SUPFAM" id="SSF57625">
    <property type="entry name" value="Invertebrate chitin-binding proteins"/>
    <property type="match status" value="1"/>
</dbReference>
<evidence type="ECO:0000313" key="3">
    <source>
        <dbReference type="EMBL" id="EEI91011.1"/>
    </source>
</evidence>
<gene>
    <name evidence="3" type="ORF">HMPREF0765_3558</name>
</gene>
<accession>C2G1V2</accession>
<dbReference type="PROSITE" id="PS50940">
    <property type="entry name" value="CHIT_BIND_II"/>
    <property type="match status" value="1"/>
</dbReference>
<reference evidence="3 4" key="1">
    <citation type="submission" date="2009-01" db="EMBL/GenBank/DDBJ databases">
        <authorList>
            <person name="Qin X."/>
            <person name="Bachman B."/>
            <person name="Battles P."/>
            <person name="Bell A."/>
            <person name="Bess C."/>
            <person name="Bickham C."/>
            <person name="Chaboub L."/>
            <person name="Chen D."/>
            <person name="Coyle M."/>
            <person name="Deiros D.R."/>
            <person name="Dinh H."/>
            <person name="Forbes L."/>
            <person name="Fowler G."/>
            <person name="Francisco L."/>
            <person name="Fu Q."/>
            <person name="Gubbala S."/>
            <person name="Hale W."/>
            <person name="Han Y."/>
            <person name="Hemphill L."/>
            <person name="Highlander S.K."/>
            <person name="Hirani K."/>
            <person name="Hogues M."/>
            <person name="Jackson L."/>
            <person name="Jakkamsetti A."/>
            <person name="Javaid M."/>
            <person name="Jiang H."/>
            <person name="Korchina V."/>
            <person name="Kovar C."/>
            <person name="Lara F."/>
            <person name="Lee S."/>
            <person name="Mata R."/>
            <person name="Mathew T."/>
            <person name="Moen C."/>
            <person name="Morales K."/>
            <person name="Munidasa M."/>
            <person name="Nazareth L."/>
            <person name="Ngo R."/>
            <person name="Nguyen L."/>
            <person name="Okwuonu G."/>
            <person name="Ongeri F."/>
            <person name="Patil S."/>
            <person name="Petrosino J."/>
            <person name="Pham C."/>
            <person name="Pham P."/>
            <person name="Pu L.-L."/>
            <person name="Puazo M."/>
            <person name="Raj R."/>
            <person name="Reid J."/>
            <person name="Rouhana J."/>
            <person name="Saada N."/>
            <person name="Shang Y."/>
            <person name="Simmons D."/>
            <person name="Thornton R."/>
            <person name="Warren J."/>
            <person name="Weissenberger G."/>
            <person name="Zhang J."/>
            <person name="Zhang L."/>
            <person name="Zhou C."/>
            <person name="Zhu D."/>
            <person name="Muzny D."/>
            <person name="Worley K."/>
            <person name="Gibbs R."/>
        </authorList>
    </citation>
    <scope>NUCLEOTIDE SEQUENCE [LARGE SCALE GENOMIC DNA]</scope>
    <source>
        <strain evidence="3 4">ATCC 33300</strain>
    </source>
</reference>
<dbReference type="InterPro" id="IPR002557">
    <property type="entry name" value="Chitin-bd_dom"/>
</dbReference>
<proteinExistence type="predicted"/>
<dbReference type="HOGENOM" id="CLU_2511006_0_0_10"/>
<evidence type="ECO:0000256" key="1">
    <source>
        <dbReference type="SAM" id="SignalP"/>
    </source>
</evidence>
<dbReference type="RefSeq" id="WP_003009843.1">
    <property type="nucleotide sequence ID" value="NZ_GG668632.1"/>
</dbReference>
<dbReference type="InterPro" id="IPR036508">
    <property type="entry name" value="Chitin-bd_dom_sf"/>
</dbReference>
<keyword evidence="1" id="KW-0732">Signal</keyword>
<feature type="domain" description="Chitin-binding type-2" evidence="2">
    <location>
        <begin position="24"/>
        <end position="82"/>
    </location>
</feature>
<comment type="caution">
    <text evidence="3">The sequence shown here is derived from an EMBL/GenBank/DDBJ whole genome shotgun (WGS) entry which is preliminary data.</text>
</comment>